<evidence type="ECO:0000259" key="2">
    <source>
        <dbReference type="Pfam" id="PF01051"/>
    </source>
</evidence>
<organism evidence="3">
    <name type="scientific">Aliarcobacter cryaerophilus</name>
    <dbReference type="NCBI Taxonomy" id="28198"/>
    <lineage>
        <taxon>Bacteria</taxon>
        <taxon>Pseudomonadati</taxon>
        <taxon>Campylobacterota</taxon>
        <taxon>Epsilonproteobacteria</taxon>
        <taxon>Campylobacterales</taxon>
        <taxon>Arcobacteraceae</taxon>
        <taxon>Aliarcobacter</taxon>
    </lineage>
</organism>
<evidence type="ECO:0000313" key="3">
    <source>
        <dbReference type="EMBL" id="AHG28798.1"/>
    </source>
</evidence>
<reference evidence="3" key="1">
    <citation type="journal article" date="2014" name="PLoS ONE">
        <title>Presence and analysis of plasmids in human and animal associated arcobacter species.</title>
        <authorList>
            <person name="Douidah L."/>
            <person name="De Zutter L."/>
            <person name="Van Nieuwerburgh F."/>
            <person name="Deforce D."/>
            <person name="Ingmer H."/>
            <person name="Vandenberg O."/>
            <person name="Van den Abeele A.M."/>
            <person name="Houf K."/>
        </authorList>
    </citation>
    <scope>NUCLEOTIDE SEQUENCE</scope>
    <source>
        <strain evidence="3">AC637</strain>
        <plasmid evidence="3">AC-6347-LD</plasmid>
    </source>
</reference>
<proteinExistence type="inferred from homology"/>
<dbReference type="SUPFAM" id="SSF46785">
    <property type="entry name" value="Winged helix' DNA-binding domain"/>
    <property type="match status" value="1"/>
</dbReference>
<evidence type="ECO:0000256" key="1">
    <source>
        <dbReference type="ARBA" id="ARBA00038283"/>
    </source>
</evidence>
<geneLocation type="plasmid" evidence="3">
    <name>AC-6347-LD</name>
</geneLocation>
<sequence length="144" mass="16809">MEKLELKNELVVKKSEQLIYSKYKLSAPAQKLVTTVISLVQEEDESNKEYSILAKDFLELCGTKTNNREYLKDACEEIFTKPLKIKEPKGWLIVNWCSSIRYIDDQGTIKFKVSDELKPYILNLKNNYLKYDLKNILPLKVSIL</sequence>
<dbReference type="GO" id="GO:0003887">
    <property type="term" value="F:DNA-directed DNA polymerase activity"/>
    <property type="evidence" value="ECO:0007669"/>
    <property type="project" value="InterPro"/>
</dbReference>
<name>W0LW24_9BACT</name>
<dbReference type="Gene3D" id="1.10.10.10">
    <property type="entry name" value="Winged helix-like DNA-binding domain superfamily/Winged helix DNA-binding domain"/>
    <property type="match status" value="1"/>
</dbReference>
<feature type="domain" description="Initiator Rep protein WH1" evidence="2">
    <location>
        <begin position="12"/>
        <end position="140"/>
    </location>
</feature>
<dbReference type="RefSeq" id="WP_032072997.1">
    <property type="nucleotide sequence ID" value="NC_025126.1"/>
</dbReference>
<dbReference type="EMBL" id="KF740634">
    <property type="protein sequence ID" value="AHG28798.1"/>
    <property type="molecule type" value="Genomic_DNA"/>
</dbReference>
<protein>
    <submittedName>
        <fullName evidence="3">RepB</fullName>
    </submittedName>
</protein>
<dbReference type="InterPro" id="IPR000525">
    <property type="entry name" value="Initiator_Rep_WH1"/>
</dbReference>
<dbReference type="AlphaFoldDB" id="W0LW24"/>
<accession>W0LW24</accession>
<dbReference type="InterPro" id="IPR036388">
    <property type="entry name" value="WH-like_DNA-bd_sf"/>
</dbReference>
<keyword evidence="3" id="KW-0614">Plasmid</keyword>
<dbReference type="InterPro" id="IPR036390">
    <property type="entry name" value="WH_DNA-bd_sf"/>
</dbReference>
<comment type="similarity">
    <text evidence="1">Belongs to the initiator RepB protein family.</text>
</comment>
<dbReference type="Pfam" id="PF01051">
    <property type="entry name" value="Rep3_N"/>
    <property type="match status" value="1"/>
</dbReference>
<dbReference type="GO" id="GO:0006270">
    <property type="term" value="P:DNA replication initiation"/>
    <property type="evidence" value="ECO:0007669"/>
    <property type="project" value="InterPro"/>
</dbReference>